<evidence type="ECO:0000259" key="1">
    <source>
        <dbReference type="Pfam" id="PF13577"/>
    </source>
</evidence>
<dbReference type="NCBIfam" id="TIGR02246">
    <property type="entry name" value="SgcJ/EcaC family oxidoreductase"/>
    <property type="match status" value="1"/>
</dbReference>
<name>A0ABV3M7C9_9ACTN</name>
<keyword evidence="3" id="KW-1185">Reference proteome</keyword>
<feature type="domain" description="SnoaL-like" evidence="1">
    <location>
        <begin position="4"/>
        <end position="128"/>
    </location>
</feature>
<organism evidence="2 3">
    <name type="scientific">Streptomyces huasconensis</name>
    <dbReference type="NCBI Taxonomy" id="1854574"/>
    <lineage>
        <taxon>Bacteria</taxon>
        <taxon>Bacillati</taxon>
        <taxon>Actinomycetota</taxon>
        <taxon>Actinomycetes</taxon>
        <taxon>Kitasatosporales</taxon>
        <taxon>Streptomycetaceae</taxon>
        <taxon>Streptomyces</taxon>
    </lineage>
</organism>
<dbReference type="InterPro" id="IPR037401">
    <property type="entry name" value="SnoaL-like"/>
</dbReference>
<gene>
    <name evidence="2" type="ORF">AB0887_37505</name>
</gene>
<accession>A0ABV3M7C9</accession>
<proteinExistence type="predicted"/>
<reference evidence="2 3" key="1">
    <citation type="submission" date="2024-06" db="EMBL/GenBank/DDBJ databases">
        <title>The Natural Products Discovery Center: Release of the First 8490 Sequenced Strains for Exploring Actinobacteria Biosynthetic Diversity.</title>
        <authorList>
            <person name="Kalkreuter E."/>
            <person name="Kautsar S.A."/>
            <person name="Yang D."/>
            <person name="Bader C.D."/>
            <person name="Teijaro C.N."/>
            <person name="Fluegel L."/>
            <person name="Davis C.M."/>
            <person name="Simpson J.R."/>
            <person name="Lauterbach L."/>
            <person name="Steele A.D."/>
            <person name="Gui C."/>
            <person name="Meng S."/>
            <person name="Li G."/>
            <person name="Viehrig K."/>
            <person name="Ye F."/>
            <person name="Su P."/>
            <person name="Kiefer A.F."/>
            <person name="Nichols A."/>
            <person name="Cepeda A.J."/>
            <person name="Yan W."/>
            <person name="Fan B."/>
            <person name="Jiang Y."/>
            <person name="Adhikari A."/>
            <person name="Zheng C.-J."/>
            <person name="Schuster L."/>
            <person name="Cowan T.M."/>
            <person name="Smanski M.J."/>
            <person name="Chevrette M.G."/>
            <person name="De Carvalho L.P.S."/>
            <person name="Shen B."/>
        </authorList>
    </citation>
    <scope>NUCLEOTIDE SEQUENCE [LARGE SCALE GENOMIC DNA]</scope>
    <source>
        <strain evidence="2 3">NPDC047833</strain>
    </source>
</reference>
<sequence>MSQRSKDEAAIKEILLNMAKAWNAGDGAGYAAAFLDDATYISFDGQLAEGRQVIQDVHQMLFDGPLKGSKMDDQHHGDPKIRFLTDDSVVVISVGGVSFGESAETDPDRGSIISITAVRHGDTWRLASFQNTRRQAAYQQ</sequence>
<dbReference type="RefSeq" id="WP_127910590.1">
    <property type="nucleotide sequence ID" value="NZ_CP086119.1"/>
</dbReference>
<dbReference type="InterPro" id="IPR011944">
    <property type="entry name" value="Steroid_delta5-4_isomerase"/>
</dbReference>
<dbReference type="Pfam" id="PF13577">
    <property type="entry name" value="SnoaL_4"/>
    <property type="match status" value="1"/>
</dbReference>
<dbReference type="Gene3D" id="3.10.450.50">
    <property type="match status" value="1"/>
</dbReference>
<evidence type="ECO:0000313" key="3">
    <source>
        <dbReference type="Proteomes" id="UP001553843"/>
    </source>
</evidence>
<dbReference type="InterPro" id="IPR032710">
    <property type="entry name" value="NTF2-like_dom_sf"/>
</dbReference>
<dbReference type="Proteomes" id="UP001553843">
    <property type="component" value="Unassembled WGS sequence"/>
</dbReference>
<protein>
    <submittedName>
        <fullName evidence="2">SgcJ/EcaC family oxidoreductase</fullName>
    </submittedName>
</protein>
<comment type="caution">
    <text evidence="2">The sequence shown here is derived from an EMBL/GenBank/DDBJ whole genome shotgun (WGS) entry which is preliminary data.</text>
</comment>
<dbReference type="EMBL" id="JBEYRS010000028">
    <property type="protein sequence ID" value="MEW2367606.1"/>
    <property type="molecule type" value="Genomic_DNA"/>
</dbReference>
<evidence type="ECO:0000313" key="2">
    <source>
        <dbReference type="EMBL" id="MEW2367606.1"/>
    </source>
</evidence>
<dbReference type="SUPFAM" id="SSF54427">
    <property type="entry name" value="NTF2-like"/>
    <property type="match status" value="1"/>
</dbReference>